<dbReference type="AlphaFoldDB" id="K0T4F6"/>
<dbReference type="SUPFAM" id="SSF56672">
    <property type="entry name" value="DNA/RNA polymerases"/>
    <property type="match status" value="1"/>
</dbReference>
<accession>K0T4F6</accession>
<evidence type="ECO:0008006" key="3">
    <source>
        <dbReference type="Google" id="ProtNLM"/>
    </source>
</evidence>
<sequence>YDSRRISSGPVGHIPGYEAGCRAHSHAPTEGVARRGFDCPEMTAYGDGLGARGSLPLPLGLDSLYCGDTFYIYTDASDYQLGAVIMQHDDDGVLRPPLPTRLPEVWEKGQPAMLYGADPQIYTDHKNLIFANFTTQRVLRWRCFIEEFHPQSQTAQ</sequence>
<evidence type="ECO:0000313" key="2">
    <source>
        <dbReference type="Proteomes" id="UP000266841"/>
    </source>
</evidence>
<comment type="caution">
    <text evidence="1">The sequence shown here is derived from an EMBL/GenBank/DDBJ whole genome shotgun (WGS) entry which is preliminary data.</text>
</comment>
<protein>
    <recommendedName>
        <fullName evidence="3">Reverse transcriptase RNase H-like domain-containing protein</fullName>
    </recommendedName>
</protein>
<feature type="non-terminal residue" evidence="1">
    <location>
        <position position="1"/>
    </location>
</feature>
<keyword evidence="2" id="KW-1185">Reference proteome</keyword>
<organism evidence="1 2">
    <name type="scientific">Thalassiosira oceanica</name>
    <name type="common">Marine diatom</name>
    <dbReference type="NCBI Taxonomy" id="159749"/>
    <lineage>
        <taxon>Eukaryota</taxon>
        <taxon>Sar</taxon>
        <taxon>Stramenopiles</taxon>
        <taxon>Ochrophyta</taxon>
        <taxon>Bacillariophyta</taxon>
        <taxon>Coscinodiscophyceae</taxon>
        <taxon>Thalassiosirophycidae</taxon>
        <taxon>Thalassiosirales</taxon>
        <taxon>Thalassiosiraceae</taxon>
        <taxon>Thalassiosira</taxon>
    </lineage>
</organism>
<evidence type="ECO:0000313" key="1">
    <source>
        <dbReference type="EMBL" id="EJK68236.1"/>
    </source>
</evidence>
<name>K0T4F6_THAOC</name>
<reference evidence="1 2" key="1">
    <citation type="journal article" date="2012" name="Genome Biol.">
        <title>Genome and low-iron response of an oceanic diatom adapted to chronic iron limitation.</title>
        <authorList>
            <person name="Lommer M."/>
            <person name="Specht M."/>
            <person name="Roy A.S."/>
            <person name="Kraemer L."/>
            <person name="Andreson R."/>
            <person name="Gutowska M.A."/>
            <person name="Wolf J."/>
            <person name="Bergner S.V."/>
            <person name="Schilhabel M.B."/>
            <person name="Klostermeier U.C."/>
            <person name="Beiko R.G."/>
            <person name="Rosenstiel P."/>
            <person name="Hippler M."/>
            <person name="Laroche J."/>
        </authorList>
    </citation>
    <scope>NUCLEOTIDE SEQUENCE [LARGE SCALE GENOMIC DNA]</scope>
    <source>
        <strain evidence="1 2">CCMP1005</strain>
    </source>
</reference>
<dbReference type="Proteomes" id="UP000266841">
    <property type="component" value="Unassembled WGS sequence"/>
</dbReference>
<gene>
    <name evidence="1" type="ORF">THAOC_10605</name>
</gene>
<dbReference type="InterPro" id="IPR043502">
    <property type="entry name" value="DNA/RNA_pol_sf"/>
</dbReference>
<dbReference type="EMBL" id="AGNL01011717">
    <property type="protein sequence ID" value="EJK68236.1"/>
    <property type="molecule type" value="Genomic_DNA"/>
</dbReference>
<dbReference type="OrthoDB" id="94652at2759"/>
<proteinExistence type="predicted"/>